<name>A0A1H2TG37_9BACL</name>
<dbReference type="GO" id="GO:0016757">
    <property type="term" value="F:glycosyltransferase activity"/>
    <property type="evidence" value="ECO:0007669"/>
    <property type="project" value="UniProtKB-KW"/>
</dbReference>
<gene>
    <name evidence="5" type="ORF">SAMN05444487_103122</name>
</gene>
<proteinExistence type="predicted"/>
<evidence type="ECO:0000259" key="3">
    <source>
        <dbReference type="Pfam" id="PF00534"/>
    </source>
</evidence>
<keyword evidence="6" id="KW-1185">Reference proteome</keyword>
<evidence type="ECO:0000256" key="1">
    <source>
        <dbReference type="ARBA" id="ARBA00022676"/>
    </source>
</evidence>
<dbReference type="RefSeq" id="WP_091736628.1">
    <property type="nucleotide sequence ID" value="NZ_FNNQ01000003.1"/>
</dbReference>
<dbReference type="OrthoDB" id="9813214at2"/>
<evidence type="ECO:0000313" key="5">
    <source>
        <dbReference type="EMBL" id="SDW42818.1"/>
    </source>
</evidence>
<dbReference type="Proteomes" id="UP000198534">
    <property type="component" value="Unassembled WGS sequence"/>
</dbReference>
<evidence type="ECO:0000313" key="6">
    <source>
        <dbReference type="Proteomes" id="UP000198534"/>
    </source>
</evidence>
<dbReference type="Gene3D" id="3.40.50.2000">
    <property type="entry name" value="Glycogen Phosphorylase B"/>
    <property type="match status" value="2"/>
</dbReference>
<dbReference type="InterPro" id="IPR001296">
    <property type="entry name" value="Glyco_trans_1"/>
</dbReference>
<evidence type="ECO:0000259" key="4">
    <source>
        <dbReference type="Pfam" id="PF13579"/>
    </source>
</evidence>
<keyword evidence="1" id="KW-0328">Glycosyltransferase</keyword>
<organism evidence="5 6">
    <name type="scientific">Marininema mesophilum</name>
    <dbReference type="NCBI Taxonomy" id="1048340"/>
    <lineage>
        <taxon>Bacteria</taxon>
        <taxon>Bacillati</taxon>
        <taxon>Bacillota</taxon>
        <taxon>Bacilli</taxon>
        <taxon>Bacillales</taxon>
        <taxon>Thermoactinomycetaceae</taxon>
        <taxon>Marininema</taxon>
    </lineage>
</organism>
<accession>A0A1H2TG37</accession>
<dbReference type="CDD" id="cd03794">
    <property type="entry name" value="GT4_WbuB-like"/>
    <property type="match status" value="1"/>
</dbReference>
<dbReference type="PANTHER" id="PTHR12526:SF629">
    <property type="entry name" value="TEICHURONIC ACID BIOSYNTHESIS GLYCOSYLTRANSFERASE TUAH-RELATED"/>
    <property type="match status" value="1"/>
</dbReference>
<feature type="domain" description="Glycosyl transferase family 1" evidence="3">
    <location>
        <begin position="185"/>
        <end position="347"/>
    </location>
</feature>
<dbReference type="SUPFAM" id="SSF53756">
    <property type="entry name" value="UDP-Glycosyltransferase/glycogen phosphorylase"/>
    <property type="match status" value="1"/>
</dbReference>
<protein>
    <submittedName>
        <fullName evidence="5">Glycosyltransferase involved in cell wall bisynthesis</fullName>
    </submittedName>
</protein>
<dbReference type="Pfam" id="PF00534">
    <property type="entry name" value="Glycos_transf_1"/>
    <property type="match status" value="1"/>
</dbReference>
<keyword evidence="2 5" id="KW-0808">Transferase</keyword>
<reference evidence="5 6" key="1">
    <citation type="submission" date="2016-10" db="EMBL/GenBank/DDBJ databases">
        <authorList>
            <person name="de Groot N.N."/>
        </authorList>
    </citation>
    <scope>NUCLEOTIDE SEQUENCE [LARGE SCALE GENOMIC DNA]</scope>
    <source>
        <strain evidence="5 6">DSM 45610</strain>
    </source>
</reference>
<dbReference type="PANTHER" id="PTHR12526">
    <property type="entry name" value="GLYCOSYLTRANSFERASE"/>
    <property type="match status" value="1"/>
</dbReference>
<dbReference type="AlphaFoldDB" id="A0A1H2TG37"/>
<dbReference type="EMBL" id="FNNQ01000003">
    <property type="protein sequence ID" value="SDW42818.1"/>
    <property type="molecule type" value="Genomic_DNA"/>
</dbReference>
<dbReference type="Pfam" id="PF13579">
    <property type="entry name" value="Glyco_trans_4_4"/>
    <property type="match status" value="1"/>
</dbReference>
<dbReference type="InterPro" id="IPR028098">
    <property type="entry name" value="Glyco_trans_4-like_N"/>
</dbReference>
<feature type="domain" description="Glycosyltransferase subfamily 4-like N-terminal" evidence="4">
    <location>
        <begin position="22"/>
        <end position="162"/>
    </location>
</feature>
<sequence>MTGGKVMIMSSVHSYNDSRIYHKQARSLREAGYQVELHALADFQEREIEGVRIIGLPIPQSKGTRLLGGWRLFLRALRSRADHFHFHDPELLPLGVLLQQMTRRPVIYDAHEDLPKQIGTKPWIPVKWRNSLARVADWVEKGMASRLSAVVTATDPIASNFTSTTKRVVTVKNYPLPFRDSPPVKERNSNCIVYVGGISYLRGYKEMIAMMDYLPPELEAELHLVGPLQHIHPEDRKETELRNKRVTLHGRIPFEEVGAWLARSKVGLVCLHPVENYRESLPIKLFEYMAAGLPVVATNFPLWQQILESSGAGVTVNALDPKEMAGKVEEILRDSSLSDEMAKNGREAHRDVYNWCIEEKKLLGLYRDLTPLSRHKGGSVSQV</sequence>
<evidence type="ECO:0000256" key="2">
    <source>
        <dbReference type="ARBA" id="ARBA00022679"/>
    </source>
</evidence>
<dbReference type="STRING" id="1048340.SAMN05444487_103122"/>